<dbReference type="InterPro" id="IPR011701">
    <property type="entry name" value="MFS"/>
</dbReference>
<feature type="transmembrane region" description="Helical" evidence="7">
    <location>
        <begin position="129"/>
        <end position="150"/>
    </location>
</feature>
<evidence type="ECO:0000256" key="4">
    <source>
        <dbReference type="ARBA" id="ARBA00022847"/>
    </source>
</evidence>
<dbReference type="PANTHER" id="PTHR11662:SF399">
    <property type="entry name" value="FI19708P1-RELATED"/>
    <property type="match status" value="1"/>
</dbReference>
<evidence type="ECO:0000256" key="2">
    <source>
        <dbReference type="ARBA" id="ARBA00022448"/>
    </source>
</evidence>
<comment type="subcellular location">
    <subcellularLocation>
        <location evidence="1">Membrane</location>
        <topology evidence="1">Multi-pass membrane protein</topology>
    </subcellularLocation>
</comment>
<keyword evidence="5 7" id="KW-1133">Transmembrane helix</keyword>
<feature type="transmembrane region" description="Helical" evidence="7">
    <location>
        <begin position="104"/>
        <end position="123"/>
    </location>
</feature>
<accession>A0A0P4W8M5</accession>
<dbReference type="InterPro" id="IPR020846">
    <property type="entry name" value="MFS_dom"/>
</dbReference>
<keyword evidence="2" id="KW-0813">Transport</keyword>
<feature type="domain" description="Major facilitator superfamily (MFS) profile" evidence="8">
    <location>
        <begin position="28"/>
        <end position="257"/>
    </location>
</feature>
<keyword evidence="6 7" id="KW-0472">Membrane</keyword>
<feature type="transmembrane region" description="Helical" evidence="7">
    <location>
        <begin position="194"/>
        <end position="216"/>
    </location>
</feature>
<dbReference type="AlphaFoldDB" id="A0A0P4W8M5"/>
<dbReference type="GO" id="GO:0015293">
    <property type="term" value="F:symporter activity"/>
    <property type="evidence" value="ECO:0007669"/>
    <property type="project" value="UniProtKB-KW"/>
</dbReference>
<dbReference type="InterPro" id="IPR036259">
    <property type="entry name" value="MFS_trans_sf"/>
</dbReference>
<dbReference type="InterPro" id="IPR050382">
    <property type="entry name" value="MFS_Na/Anion_cotransporter"/>
</dbReference>
<name>A0A0P4W8M5_SCYOL</name>
<reference evidence="9" key="1">
    <citation type="submission" date="2015-09" db="EMBL/GenBank/DDBJ databases">
        <title>Scylla olivacea transcriptome.</title>
        <authorList>
            <person name="Ikhwanuddin M."/>
        </authorList>
    </citation>
    <scope>NUCLEOTIDE SEQUENCE</scope>
</reference>
<evidence type="ECO:0000313" key="9">
    <source>
        <dbReference type="EMBL" id="JAI61961.1"/>
    </source>
</evidence>
<feature type="transmembrane region" description="Helical" evidence="7">
    <location>
        <begin position="162"/>
        <end position="182"/>
    </location>
</feature>
<evidence type="ECO:0000256" key="5">
    <source>
        <dbReference type="ARBA" id="ARBA00022989"/>
    </source>
</evidence>
<proteinExistence type="predicted"/>
<evidence type="ECO:0000256" key="7">
    <source>
        <dbReference type="SAM" id="Phobius"/>
    </source>
</evidence>
<dbReference type="Pfam" id="PF07690">
    <property type="entry name" value="MFS_1"/>
    <property type="match status" value="1"/>
</dbReference>
<dbReference type="PANTHER" id="PTHR11662">
    <property type="entry name" value="SOLUTE CARRIER FAMILY 17"/>
    <property type="match status" value="1"/>
</dbReference>
<protein>
    <recommendedName>
        <fullName evidence="8">Major facilitator superfamily (MFS) profile domain-containing protein</fullName>
    </recommendedName>
</protein>
<evidence type="ECO:0000256" key="6">
    <source>
        <dbReference type="ARBA" id="ARBA00023136"/>
    </source>
</evidence>
<dbReference type="SUPFAM" id="SSF103473">
    <property type="entry name" value="MFS general substrate transporter"/>
    <property type="match status" value="1"/>
</dbReference>
<evidence type="ECO:0000256" key="1">
    <source>
        <dbReference type="ARBA" id="ARBA00004141"/>
    </source>
</evidence>
<evidence type="ECO:0000256" key="3">
    <source>
        <dbReference type="ARBA" id="ARBA00022692"/>
    </source>
</evidence>
<dbReference type="Gene3D" id="1.20.1250.20">
    <property type="entry name" value="MFS general substrate transporter like domains"/>
    <property type="match status" value="1"/>
</dbReference>
<dbReference type="EMBL" id="GDRN01081707">
    <property type="protein sequence ID" value="JAI61961.1"/>
    <property type="molecule type" value="Transcribed_RNA"/>
</dbReference>
<sequence length="257" mass="28032">MHIQSFEKDIKSAEVVPLPKKEIVLSLPFWALVVGALGYDFGFYTLLTELPTYLKNIQHFDMGENGLMSAMPFLVMWLWGYVWGSLMDRLTAANKISLIAIRRLSMALALYGPMFGLMLMCFVNCNTMLAMMVLCVAVGLSGSANCGFLCSHQELAPNFAGTLLGITNTVGSAAGVLAPVITGSITEGNQTLSAWRTVFLITVGVYFLTCTVYIAFITDQVQPWNESKTKKQGEHRNGDLDTAAALLVNDPKALPVC</sequence>
<feature type="transmembrane region" description="Helical" evidence="7">
    <location>
        <begin position="27"/>
        <end position="47"/>
    </location>
</feature>
<dbReference type="PROSITE" id="PS50850">
    <property type="entry name" value="MFS"/>
    <property type="match status" value="1"/>
</dbReference>
<dbReference type="FunFam" id="1.20.1250.20:FF:000003">
    <property type="entry name" value="Solute carrier family 17 member 3"/>
    <property type="match status" value="1"/>
</dbReference>
<feature type="transmembrane region" description="Helical" evidence="7">
    <location>
        <begin position="67"/>
        <end position="84"/>
    </location>
</feature>
<organism evidence="9">
    <name type="scientific">Scylla olivacea</name>
    <name type="common">Orange mud crab</name>
    <name type="synonym">Cancer olivacea</name>
    <dbReference type="NCBI Taxonomy" id="85551"/>
    <lineage>
        <taxon>Eukaryota</taxon>
        <taxon>Metazoa</taxon>
        <taxon>Ecdysozoa</taxon>
        <taxon>Arthropoda</taxon>
        <taxon>Crustacea</taxon>
        <taxon>Multicrustacea</taxon>
        <taxon>Malacostraca</taxon>
        <taxon>Eumalacostraca</taxon>
        <taxon>Eucarida</taxon>
        <taxon>Decapoda</taxon>
        <taxon>Pleocyemata</taxon>
        <taxon>Brachyura</taxon>
        <taxon>Eubrachyura</taxon>
        <taxon>Portunoidea</taxon>
        <taxon>Portunidae</taxon>
        <taxon>Portuninae</taxon>
        <taxon>Scylla</taxon>
    </lineage>
</organism>
<evidence type="ECO:0000259" key="8">
    <source>
        <dbReference type="PROSITE" id="PS50850"/>
    </source>
</evidence>
<keyword evidence="3 7" id="KW-0812">Transmembrane</keyword>
<dbReference type="GO" id="GO:0006820">
    <property type="term" value="P:monoatomic anion transport"/>
    <property type="evidence" value="ECO:0007669"/>
    <property type="project" value="TreeGrafter"/>
</dbReference>
<dbReference type="GO" id="GO:0016020">
    <property type="term" value="C:membrane"/>
    <property type="evidence" value="ECO:0007669"/>
    <property type="project" value="UniProtKB-SubCell"/>
</dbReference>
<keyword evidence="4" id="KW-0769">Symport</keyword>